<dbReference type="GO" id="GO:0031640">
    <property type="term" value="P:killing of cells of another organism"/>
    <property type="evidence" value="ECO:0007669"/>
    <property type="project" value="UniProtKB-KW"/>
</dbReference>
<keyword evidence="3" id="KW-0378">Hydrolase</keyword>
<organism evidence="4 5">
    <name type="scientific">Candidatus Ordinivivax streblomastigis</name>
    <dbReference type="NCBI Taxonomy" id="2540710"/>
    <lineage>
        <taxon>Bacteria</taxon>
        <taxon>Pseudomonadati</taxon>
        <taxon>Bacteroidota</taxon>
        <taxon>Bacteroidia</taxon>
        <taxon>Bacteroidales</taxon>
        <taxon>Candidatus Ordinivivax</taxon>
    </lineage>
</organism>
<dbReference type="GO" id="GO:0016998">
    <property type="term" value="P:cell wall macromolecule catabolic process"/>
    <property type="evidence" value="ECO:0007669"/>
    <property type="project" value="InterPro"/>
</dbReference>
<dbReference type="InterPro" id="IPR023346">
    <property type="entry name" value="Lysozyme-like_dom_sf"/>
</dbReference>
<comment type="similarity">
    <text evidence="3">Belongs to the glycosyl hydrolase 24 family.</text>
</comment>
<dbReference type="InterPro" id="IPR023347">
    <property type="entry name" value="Lysozyme_dom_sf"/>
</dbReference>
<evidence type="ECO:0000313" key="5">
    <source>
        <dbReference type="Proteomes" id="UP000324575"/>
    </source>
</evidence>
<keyword evidence="1 3" id="KW-0929">Antimicrobial</keyword>
<keyword evidence="2 3" id="KW-0081">Bacteriolytic enzyme</keyword>
<dbReference type="InterPro" id="IPR002196">
    <property type="entry name" value="Glyco_hydro_24"/>
</dbReference>
<comment type="caution">
    <text evidence="4">The sequence shown here is derived from an EMBL/GenBank/DDBJ whole genome shotgun (WGS) entry which is preliminary data.</text>
</comment>
<name>A0A5M8P3K7_9BACT</name>
<evidence type="ECO:0000313" key="4">
    <source>
        <dbReference type="EMBL" id="KAA6302906.1"/>
    </source>
</evidence>
<dbReference type="EMBL" id="SNRX01000005">
    <property type="protein sequence ID" value="KAA6302906.1"/>
    <property type="molecule type" value="Genomic_DNA"/>
</dbReference>
<proteinExistence type="inferred from homology"/>
<dbReference type="EC" id="3.2.1.17" evidence="3"/>
<sequence length="169" mass="19546">MHTLSFFLLETEPVDSIRYEECPIFLTEPDDTGLFDEAVECIKKYEGWHSKKHHPYVGYGHKLQAGESFDAGISEEVADSLLRKDLLERCTAFNRFGQDSLLLGVLAYNVGIYRLLGTGKIPKSNLIQKLETGDRDIYDEYVSYRKCKGKILPSLERRRKEEFELLFDK</sequence>
<accession>A0A5M8P3K7</accession>
<dbReference type="SUPFAM" id="SSF53955">
    <property type="entry name" value="Lysozyme-like"/>
    <property type="match status" value="1"/>
</dbReference>
<reference evidence="4 5" key="1">
    <citation type="submission" date="2019-03" db="EMBL/GenBank/DDBJ databases">
        <title>Single cell metagenomics reveals metabolic interactions within the superorganism composed of flagellate Streblomastix strix and complex community of Bacteroidetes bacteria on its surface.</title>
        <authorList>
            <person name="Treitli S.C."/>
            <person name="Kolisko M."/>
            <person name="Husnik F."/>
            <person name="Keeling P."/>
            <person name="Hampl V."/>
        </authorList>
    </citation>
    <scope>NUCLEOTIDE SEQUENCE [LARGE SCALE GENOMIC DNA]</scope>
    <source>
        <strain evidence="4">St1</strain>
    </source>
</reference>
<dbReference type="Gene3D" id="1.10.530.40">
    <property type="match status" value="1"/>
</dbReference>
<dbReference type="Pfam" id="PF00959">
    <property type="entry name" value="Phage_lysozyme"/>
    <property type="match status" value="1"/>
</dbReference>
<dbReference type="GO" id="GO:0042742">
    <property type="term" value="P:defense response to bacterium"/>
    <property type="evidence" value="ECO:0007669"/>
    <property type="project" value="UniProtKB-KW"/>
</dbReference>
<keyword evidence="3" id="KW-0326">Glycosidase</keyword>
<dbReference type="GO" id="GO:0009253">
    <property type="term" value="P:peptidoglycan catabolic process"/>
    <property type="evidence" value="ECO:0007669"/>
    <property type="project" value="InterPro"/>
</dbReference>
<gene>
    <name evidence="4" type="ORF">EZS26_001076</name>
</gene>
<evidence type="ECO:0000256" key="2">
    <source>
        <dbReference type="ARBA" id="ARBA00022638"/>
    </source>
</evidence>
<dbReference type="AlphaFoldDB" id="A0A5M8P3K7"/>
<dbReference type="Proteomes" id="UP000324575">
    <property type="component" value="Unassembled WGS sequence"/>
</dbReference>
<evidence type="ECO:0000256" key="3">
    <source>
        <dbReference type="RuleBase" id="RU003788"/>
    </source>
</evidence>
<protein>
    <recommendedName>
        <fullName evidence="3">Lysozyme</fullName>
        <ecNumber evidence="3">3.2.1.17</ecNumber>
    </recommendedName>
</protein>
<evidence type="ECO:0000256" key="1">
    <source>
        <dbReference type="ARBA" id="ARBA00022529"/>
    </source>
</evidence>
<comment type="catalytic activity">
    <reaction evidence="3">
        <text>Hydrolysis of (1-&gt;4)-beta-linkages between N-acetylmuramic acid and N-acetyl-D-glucosamine residues in a peptidoglycan and between N-acetyl-D-glucosamine residues in chitodextrins.</text>
        <dbReference type="EC" id="3.2.1.17"/>
    </reaction>
</comment>
<dbReference type="GO" id="GO:0003796">
    <property type="term" value="F:lysozyme activity"/>
    <property type="evidence" value="ECO:0007669"/>
    <property type="project" value="UniProtKB-EC"/>
</dbReference>